<sequence length="201" mass="22987">MSDWSTQDKALLLKALRKHGSDKIEAIANEIPLKSIFDVKNMIIRYERLASYDPNEKLDNTSPIDLWIQALRKHTDYNELVPISKALKFISMYEENNNEYINISDCYEILANISEGVAGKELDQSSYNFVLNSFLNTAKEVKSEKTAEEKQFLSNVKVTNNDLSKKNTYSAKAKRVAEDTTVNPLCLPKELCQKKRKVNDS</sequence>
<dbReference type="PROSITE" id="PS51293">
    <property type="entry name" value="SANT"/>
    <property type="match status" value="1"/>
</dbReference>
<keyword evidence="2" id="KW-1185">Reference proteome</keyword>
<dbReference type="RefSeq" id="XP_017768259.1">
    <property type="nucleotide sequence ID" value="XM_017912770.1"/>
</dbReference>
<dbReference type="CDD" id="cd00167">
    <property type="entry name" value="SANT"/>
    <property type="match status" value="1"/>
</dbReference>
<evidence type="ECO:0000259" key="1">
    <source>
        <dbReference type="PROSITE" id="PS51293"/>
    </source>
</evidence>
<protein>
    <submittedName>
        <fullName evidence="3">Uncharacterized protein LOC108556599</fullName>
    </submittedName>
</protein>
<gene>
    <name evidence="3" type="primary">LOC108556599</name>
</gene>
<dbReference type="Proteomes" id="UP000695000">
    <property type="component" value="Unplaced"/>
</dbReference>
<accession>A0ABM1M109</accession>
<feature type="domain" description="SANT" evidence="1">
    <location>
        <begin position="1"/>
        <end position="35"/>
    </location>
</feature>
<dbReference type="InterPro" id="IPR017884">
    <property type="entry name" value="SANT_dom"/>
</dbReference>
<evidence type="ECO:0000313" key="2">
    <source>
        <dbReference type="Proteomes" id="UP000695000"/>
    </source>
</evidence>
<proteinExistence type="predicted"/>
<reference evidence="3" key="1">
    <citation type="submission" date="2025-08" db="UniProtKB">
        <authorList>
            <consortium name="RefSeq"/>
        </authorList>
    </citation>
    <scope>IDENTIFICATION</scope>
    <source>
        <tissue evidence="3">Whole Larva</tissue>
    </source>
</reference>
<evidence type="ECO:0000313" key="3">
    <source>
        <dbReference type="RefSeq" id="XP_017768259.1"/>
    </source>
</evidence>
<organism evidence="2 3">
    <name type="scientific">Nicrophorus vespilloides</name>
    <name type="common">Boreal carrion beetle</name>
    <dbReference type="NCBI Taxonomy" id="110193"/>
    <lineage>
        <taxon>Eukaryota</taxon>
        <taxon>Metazoa</taxon>
        <taxon>Ecdysozoa</taxon>
        <taxon>Arthropoda</taxon>
        <taxon>Hexapoda</taxon>
        <taxon>Insecta</taxon>
        <taxon>Pterygota</taxon>
        <taxon>Neoptera</taxon>
        <taxon>Endopterygota</taxon>
        <taxon>Coleoptera</taxon>
        <taxon>Polyphaga</taxon>
        <taxon>Staphyliniformia</taxon>
        <taxon>Silphidae</taxon>
        <taxon>Nicrophorinae</taxon>
        <taxon>Nicrophorus</taxon>
    </lineage>
</organism>
<dbReference type="Gene3D" id="1.10.10.60">
    <property type="entry name" value="Homeodomain-like"/>
    <property type="match status" value="1"/>
</dbReference>
<name>A0ABM1M109_NICVS</name>
<dbReference type="InterPro" id="IPR001005">
    <property type="entry name" value="SANT/Myb"/>
</dbReference>
<dbReference type="GeneID" id="108556599"/>